<gene>
    <name evidence="2" type="ORF">TCM_006283</name>
</gene>
<dbReference type="EMBL" id="CM001880">
    <property type="protein sequence ID" value="EOX97188.1"/>
    <property type="molecule type" value="Genomic_DNA"/>
</dbReference>
<name>A0A061E4N5_THECC</name>
<dbReference type="InParanoid" id="A0A061E4N5"/>
<evidence type="ECO:0000313" key="2">
    <source>
        <dbReference type="EMBL" id="EOX97188.1"/>
    </source>
</evidence>
<sequence length="102" mass="11952">MKVTKQQPSSGWLRWSFMLFLVAFDSDYSPKDEDNCSEKKSKNDLFLQLYGEFHNHDELMHLAVFQHHQDPDWSRGTHAKIFSLVAKKDGRAFVDRHSEPNA</sequence>
<dbReference type="HOGENOM" id="CLU_2282568_0_0_1"/>
<reference evidence="2 3" key="1">
    <citation type="journal article" date="2013" name="Genome Biol.">
        <title>The genome sequence of the most widely cultivated cacao type and its use to identify candidate genes regulating pod color.</title>
        <authorList>
            <person name="Motamayor J.C."/>
            <person name="Mockaitis K."/>
            <person name="Schmutz J."/>
            <person name="Haiminen N."/>
            <person name="Iii D.L."/>
            <person name="Cornejo O."/>
            <person name="Findley S.D."/>
            <person name="Zheng P."/>
            <person name="Utro F."/>
            <person name="Royaert S."/>
            <person name="Saski C."/>
            <person name="Jenkins J."/>
            <person name="Podicheti R."/>
            <person name="Zhao M."/>
            <person name="Scheffler B.E."/>
            <person name="Stack J.C."/>
            <person name="Feltus F.A."/>
            <person name="Mustiga G.M."/>
            <person name="Amores F."/>
            <person name="Phillips W."/>
            <person name="Marelli J.P."/>
            <person name="May G.D."/>
            <person name="Shapiro H."/>
            <person name="Ma J."/>
            <person name="Bustamante C.D."/>
            <person name="Schnell R.J."/>
            <person name="Main D."/>
            <person name="Gilbert D."/>
            <person name="Parida L."/>
            <person name="Kuhn D.N."/>
        </authorList>
    </citation>
    <scope>NUCLEOTIDE SEQUENCE [LARGE SCALE GENOMIC DNA]</scope>
    <source>
        <strain evidence="3">cv. Matina 1-6</strain>
    </source>
</reference>
<accession>A0A061E4N5</accession>
<dbReference type="Gramene" id="EOX97188">
    <property type="protein sequence ID" value="EOX97188"/>
    <property type="gene ID" value="TCM_006283"/>
</dbReference>
<keyword evidence="1" id="KW-0732">Signal</keyword>
<protein>
    <submittedName>
        <fullName evidence="2">Uncharacterized protein</fullName>
    </submittedName>
</protein>
<dbReference type="AlphaFoldDB" id="A0A061E4N5"/>
<feature type="signal peptide" evidence="1">
    <location>
        <begin position="1"/>
        <end position="23"/>
    </location>
</feature>
<evidence type="ECO:0000313" key="3">
    <source>
        <dbReference type="Proteomes" id="UP000026915"/>
    </source>
</evidence>
<dbReference type="Proteomes" id="UP000026915">
    <property type="component" value="Chromosome 2"/>
</dbReference>
<proteinExistence type="predicted"/>
<organism evidence="2 3">
    <name type="scientific">Theobroma cacao</name>
    <name type="common">Cacao</name>
    <name type="synonym">Cocoa</name>
    <dbReference type="NCBI Taxonomy" id="3641"/>
    <lineage>
        <taxon>Eukaryota</taxon>
        <taxon>Viridiplantae</taxon>
        <taxon>Streptophyta</taxon>
        <taxon>Embryophyta</taxon>
        <taxon>Tracheophyta</taxon>
        <taxon>Spermatophyta</taxon>
        <taxon>Magnoliopsida</taxon>
        <taxon>eudicotyledons</taxon>
        <taxon>Gunneridae</taxon>
        <taxon>Pentapetalae</taxon>
        <taxon>rosids</taxon>
        <taxon>malvids</taxon>
        <taxon>Malvales</taxon>
        <taxon>Malvaceae</taxon>
        <taxon>Byttnerioideae</taxon>
        <taxon>Theobroma</taxon>
    </lineage>
</organism>
<evidence type="ECO:0000256" key="1">
    <source>
        <dbReference type="SAM" id="SignalP"/>
    </source>
</evidence>
<feature type="chain" id="PRO_5001596589" evidence="1">
    <location>
        <begin position="24"/>
        <end position="102"/>
    </location>
</feature>
<keyword evidence="3" id="KW-1185">Reference proteome</keyword>